<dbReference type="AlphaFoldDB" id="A0AAJ5HWU3"/>
<gene>
    <name evidence="1" type="ORF">NA23_10475</name>
</gene>
<protein>
    <submittedName>
        <fullName evidence="1">Uncharacterized protein</fullName>
    </submittedName>
</protein>
<sequence length="57" mass="6325">MQCVKVADVDHRLCVGIRTSCDEFLIVIDCGSLNSLTTPFKGLLRVLKKGQILESFI</sequence>
<dbReference type="KEGG" id="fia:NA23_10475"/>
<name>A0AAJ5HWU3_FERIS</name>
<proteinExistence type="predicted"/>
<dbReference type="EMBL" id="CP014334">
    <property type="protein sequence ID" value="UOE96790.1"/>
    <property type="molecule type" value="Genomic_DNA"/>
</dbReference>
<accession>A0AAJ5HWU3</accession>
<organism evidence="1 2">
    <name type="scientific">Fervidobacterium islandicum</name>
    <dbReference type="NCBI Taxonomy" id="2423"/>
    <lineage>
        <taxon>Bacteria</taxon>
        <taxon>Thermotogati</taxon>
        <taxon>Thermotogota</taxon>
        <taxon>Thermotogae</taxon>
        <taxon>Thermotogales</taxon>
        <taxon>Fervidobacteriaceae</taxon>
        <taxon>Fervidobacterium</taxon>
    </lineage>
</organism>
<evidence type="ECO:0000313" key="1">
    <source>
        <dbReference type="EMBL" id="UOE96790.1"/>
    </source>
</evidence>
<evidence type="ECO:0000313" key="2">
    <source>
        <dbReference type="Proteomes" id="UP000093740"/>
    </source>
</evidence>
<dbReference type="Proteomes" id="UP000093740">
    <property type="component" value="Chromosome"/>
</dbReference>
<keyword evidence="2" id="KW-1185">Reference proteome</keyword>
<dbReference type="RefSeq" id="WP_158510121.1">
    <property type="nucleotide sequence ID" value="NZ_CP014334.2"/>
</dbReference>
<reference evidence="1 2" key="1">
    <citation type="journal article" date="2015" name="Stand. Genomic Sci.">
        <title>Genome sequence of a native-feather degrading extremely thermophilic Eubacterium, Fervidobacterium islandicum AW-1.</title>
        <authorList>
            <person name="Lee Y.J."/>
            <person name="Jeong H."/>
            <person name="Park G.S."/>
            <person name="Kwak Y."/>
            <person name="Lee S.J."/>
            <person name="Lee S.J."/>
            <person name="Park M.K."/>
            <person name="Kim J.Y."/>
            <person name="Kang H.K."/>
            <person name="Shin J.H."/>
            <person name="Lee D.W."/>
        </authorList>
    </citation>
    <scope>NUCLEOTIDE SEQUENCE [LARGE SCALE GENOMIC DNA]</scope>
    <source>
        <strain evidence="1 2">AW-1</strain>
    </source>
</reference>